<dbReference type="eggNOG" id="COG0824">
    <property type="taxonomic scope" value="Bacteria"/>
</dbReference>
<dbReference type="AlphaFoldDB" id="A1AMY0"/>
<dbReference type="RefSeq" id="WP_011735004.1">
    <property type="nucleotide sequence ID" value="NC_008609.1"/>
</dbReference>
<dbReference type="InterPro" id="IPR029069">
    <property type="entry name" value="HotDog_dom_sf"/>
</dbReference>
<evidence type="ECO:0000313" key="3">
    <source>
        <dbReference type="EMBL" id="ABK98700.1"/>
    </source>
</evidence>
<dbReference type="Proteomes" id="UP000006732">
    <property type="component" value="Chromosome"/>
</dbReference>
<accession>A1AMY0</accession>
<evidence type="ECO:0000256" key="2">
    <source>
        <dbReference type="ARBA" id="ARBA00022801"/>
    </source>
</evidence>
<dbReference type="Gene3D" id="3.10.129.10">
    <property type="entry name" value="Hotdog Thioesterase"/>
    <property type="match status" value="1"/>
</dbReference>
<keyword evidence="2" id="KW-0378">Hydrolase</keyword>
<evidence type="ECO:0000256" key="1">
    <source>
        <dbReference type="ARBA" id="ARBA00005953"/>
    </source>
</evidence>
<dbReference type="KEGG" id="ppd:Ppro_1075"/>
<dbReference type="InterPro" id="IPR050563">
    <property type="entry name" value="4-hydroxybenzoyl-CoA_TE"/>
</dbReference>
<dbReference type="EMBL" id="CP000482">
    <property type="protein sequence ID" value="ABK98700.1"/>
    <property type="molecule type" value="Genomic_DNA"/>
</dbReference>
<protein>
    <submittedName>
        <fullName evidence="3">Thioesterase superfamily protein</fullName>
    </submittedName>
</protein>
<dbReference type="STRING" id="338966.Ppro_1075"/>
<proteinExistence type="inferred from homology"/>
<organism evidence="3 4">
    <name type="scientific">Pelobacter propionicus (strain DSM 2379 / NBRC 103807 / OttBd1)</name>
    <dbReference type="NCBI Taxonomy" id="338966"/>
    <lineage>
        <taxon>Bacteria</taxon>
        <taxon>Pseudomonadati</taxon>
        <taxon>Thermodesulfobacteriota</taxon>
        <taxon>Desulfuromonadia</taxon>
        <taxon>Desulfuromonadales</taxon>
        <taxon>Desulfuromonadaceae</taxon>
        <taxon>Pelobacter</taxon>
    </lineage>
</organism>
<evidence type="ECO:0000313" key="4">
    <source>
        <dbReference type="Proteomes" id="UP000006732"/>
    </source>
</evidence>
<dbReference type="Pfam" id="PF13279">
    <property type="entry name" value="4HBT_2"/>
    <property type="match status" value="1"/>
</dbReference>
<dbReference type="OrthoDB" id="9799036at2"/>
<dbReference type="GO" id="GO:0047617">
    <property type="term" value="F:fatty acyl-CoA hydrolase activity"/>
    <property type="evidence" value="ECO:0007669"/>
    <property type="project" value="TreeGrafter"/>
</dbReference>
<dbReference type="SUPFAM" id="SSF54637">
    <property type="entry name" value="Thioesterase/thiol ester dehydrase-isomerase"/>
    <property type="match status" value="1"/>
</dbReference>
<sequence length="134" mass="15179">MEQNCFSIEMAVRDYECDMQGVVNNAVYQNYLEHARHEYLKSIGIDFADLTARGINLVVTRAEIDYRMSLKSGDRFAVEVSPERLSPLRIGFRQRILRLPDRTIAVQALIIGTALSATGRPRIPAELDALLRRG</sequence>
<dbReference type="PANTHER" id="PTHR31793">
    <property type="entry name" value="4-HYDROXYBENZOYL-COA THIOESTERASE FAMILY MEMBER"/>
    <property type="match status" value="1"/>
</dbReference>
<dbReference type="PANTHER" id="PTHR31793:SF27">
    <property type="entry name" value="NOVEL THIOESTERASE SUPERFAMILY DOMAIN AND SAPOSIN A-TYPE DOMAIN CONTAINING PROTEIN (0610012H03RIK)"/>
    <property type="match status" value="1"/>
</dbReference>
<reference evidence="3 4" key="1">
    <citation type="submission" date="2006-10" db="EMBL/GenBank/DDBJ databases">
        <title>Complete sequence of chromosome of Pelobacter propionicus DSM 2379.</title>
        <authorList>
            <consortium name="US DOE Joint Genome Institute"/>
            <person name="Copeland A."/>
            <person name="Lucas S."/>
            <person name="Lapidus A."/>
            <person name="Barry K."/>
            <person name="Detter J.C."/>
            <person name="Glavina del Rio T."/>
            <person name="Hammon N."/>
            <person name="Israni S."/>
            <person name="Dalin E."/>
            <person name="Tice H."/>
            <person name="Pitluck S."/>
            <person name="Saunders E."/>
            <person name="Brettin T."/>
            <person name="Bruce D."/>
            <person name="Han C."/>
            <person name="Tapia R."/>
            <person name="Schmutz J."/>
            <person name="Larimer F."/>
            <person name="Land M."/>
            <person name="Hauser L."/>
            <person name="Kyrpides N."/>
            <person name="Kim E."/>
            <person name="Lovley D."/>
            <person name="Richardson P."/>
        </authorList>
    </citation>
    <scope>NUCLEOTIDE SEQUENCE [LARGE SCALE GENOMIC DNA]</scope>
    <source>
        <strain evidence="4">DSM 2379 / NBRC 103807 / OttBd1</strain>
    </source>
</reference>
<name>A1AMY0_PELPD</name>
<dbReference type="InterPro" id="IPR006684">
    <property type="entry name" value="YbgC/YbaW"/>
</dbReference>
<dbReference type="HOGENOM" id="CLU_101141_7_3_7"/>
<keyword evidence="4" id="KW-1185">Reference proteome</keyword>
<dbReference type="CDD" id="cd00586">
    <property type="entry name" value="4HBT"/>
    <property type="match status" value="1"/>
</dbReference>
<gene>
    <name evidence="3" type="ordered locus">Ppro_1075</name>
</gene>
<comment type="similarity">
    <text evidence="1">Belongs to the 4-hydroxybenzoyl-CoA thioesterase family.</text>
</comment>
<dbReference type="PIRSF" id="PIRSF003230">
    <property type="entry name" value="YbgC"/>
    <property type="match status" value="1"/>
</dbReference>